<proteinExistence type="predicted"/>
<keyword evidence="1" id="KW-0812">Transmembrane</keyword>
<evidence type="ECO:0000256" key="2">
    <source>
        <dbReference type="SAM" id="SignalP"/>
    </source>
</evidence>
<feature type="transmembrane region" description="Helical" evidence="1">
    <location>
        <begin position="144"/>
        <end position="167"/>
    </location>
</feature>
<dbReference type="EMBL" id="VLLA01000017">
    <property type="protein sequence ID" value="TWI64760.1"/>
    <property type="molecule type" value="Genomic_DNA"/>
</dbReference>
<gene>
    <name evidence="3" type="ORF">IQ16_05819</name>
</gene>
<keyword evidence="2" id="KW-0732">Signal</keyword>
<dbReference type="InterPro" id="IPR007038">
    <property type="entry name" value="HupE_UreJ"/>
</dbReference>
<evidence type="ECO:0000313" key="4">
    <source>
        <dbReference type="Proteomes" id="UP000316291"/>
    </source>
</evidence>
<protein>
    <submittedName>
        <fullName evidence="3">HupE/UreJ protein</fullName>
    </submittedName>
</protein>
<comment type="caution">
    <text evidence="3">The sequence shown here is derived from an EMBL/GenBank/DDBJ whole genome shotgun (WGS) entry which is preliminary data.</text>
</comment>
<dbReference type="Pfam" id="PF04955">
    <property type="entry name" value="HupE_UreJ"/>
    <property type="match status" value="1"/>
</dbReference>
<feature type="chain" id="PRO_5021859707" evidence="2">
    <location>
        <begin position="25"/>
        <end position="205"/>
    </location>
</feature>
<keyword evidence="1" id="KW-1133">Transmembrane helix</keyword>
<dbReference type="AlphaFoldDB" id="A0A562R8L5"/>
<feature type="transmembrane region" description="Helical" evidence="1">
    <location>
        <begin position="187"/>
        <end position="204"/>
    </location>
</feature>
<name>A0A562R8L5_9BRAD</name>
<sequence length="205" mass="20882">MKLNSTRLLIATAMLLAGGNAAEAHIVAARLGDFYMGVVHPLIDLQDVVLWSATGVLAGTLGAARGRWLIAVFPLGLLIGLLLGHVFGTASTQLADAAMMLAIGLLLAAAAQVPTVLLCAMAFAVAVIRGAANGADLAPETDRVLFAAGLTCVGYAAITLTMALTAVFKRTNSDSPTSWRAIAVRALGGWIAAIGLMMASLALAS</sequence>
<keyword evidence="4" id="KW-1185">Reference proteome</keyword>
<dbReference type="Proteomes" id="UP000316291">
    <property type="component" value="Unassembled WGS sequence"/>
</dbReference>
<keyword evidence="1" id="KW-0472">Membrane</keyword>
<feature type="transmembrane region" description="Helical" evidence="1">
    <location>
        <begin position="99"/>
        <end position="132"/>
    </location>
</feature>
<feature type="transmembrane region" description="Helical" evidence="1">
    <location>
        <begin position="69"/>
        <end position="87"/>
    </location>
</feature>
<reference evidence="3 4" key="1">
    <citation type="journal article" date="2015" name="Stand. Genomic Sci.">
        <title>Genomic Encyclopedia of Bacterial and Archaeal Type Strains, Phase III: the genomes of soil and plant-associated and newly described type strains.</title>
        <authorList>
            <person name="Whitman W.B."/>
            <person name="Woyke T."/>
            <person name="Klenk H.P."/>
            <person name="Zhou Y."/>
            <person name="Lilburn T.G."/>
            <person name="Beck B.J."/>
            <person name="De Vos P."/>
            <person name="Vandamme P."/>
            <person name="Eisen J.A."/>
            <person name="Garrity G."/>
            <person name="Hugenholtz P."/>
            <person name="Kyrpides N.C."/>
        </authorList>
    </citation>
    <scope>NUCLEOTIDE SEQUENCE [LARGE SCALE GENOMIC DNA]</scope>
    <source>
        <strain evidence="3 4">CGMCC 1.10948</strain>
    </source>
</reference>
<feature type="transmembrane region" description="Helical" evidence="1">
    <location>
        <begin position="48"/>
        <end position="64"/>
    </location>
</feature>
<dbReference type="RefSeq" id="WP_018643089.1">
    <property type="nucleotide sequence ID" value="NZ_VLLA01000017.1"/>
</dbReference>
<organism evidence="3 4">
    <name type="scientific">Bradyrhizobium huanghuaihaiense</name>
    <dbReference type="NCBI Taxonomy" id="990078"/>
    <lineage>
        <taxon>Bacteria</taxon>
        <taxon>Pseudomonadati</taxon>
        <taxon>Pseudomonadota</taxon>
        <taxon>Alphaproteobacteria</taxon>
        <taxon>Hyphomicrobiales</taxon>
        <taxon>Nitrobacteraceae</taxon>
        <taxon>Bradyrhizobium</taxon>
    </lineage>
</organism>
<evidence type="ECO:0000313" key="3">
    <source>
        <dbReference type="EMBL" id="TWI64760.1"/>
    </source>
</evidence>
<evidence type="ECO:0000256" key="1">
    <source>
        <dbReference type="SAM" id="Phobius"/>
    </source>
</evidence>
<feature type="signal peptide" evidence="2">
    <location>
        <begin position="1"/>
        <end position="24"/>
    </location>
</feature>
<dbReference type="OrthoDB" id="7959054at2"/>
<accession>A0A562R8L5</accession>